<keyword evidence="3" id="KW-1185">Reference proteome</keyword>
<dbReference type="AlphaFoldDB" id="A0A9P4IE25"/>
<feature type="compositionally biased region" description="Basic and acidic residues" evidence="1">
    <location>
        <begin position="100"/>
        <end position="109"/>
    </location>
</feature>
<sequence length="512" mass="55676">MSAIAIYPPDASDPEIVYLQRDPQRSALLSDLSSFSSLTATIPSGPAPPIPRKSSRRGLRLSIVPESRPITPVELSSETTSSPVELPSGSSATSYSSDDSLDRAIKQLEDSQISGGRPPSYTSVDERPAIPVRSPSRRTTRTSRTSSTSSIRYSASYSDVPPEYQVESPIGHPLDPTNSFTLTAAEKEALRETLKDEEADADAGLAREESIYSMHMTDSIPEPISPPSADSKTLRIHARGMHPIRLPLASKELSILVTNSDGTLAYTSTRAKRSTPNFVLSTPEGGNILGASYDRQTILTSLRSDSAVLEPFTITSKGFRRNQSFRIPDGEGREFEWKYTNLRNARGRRLERLILVQKQPKDGARRNDSECSQTSFEKIAVAAKLDQAKRLFPTKSDIDLKQSDCGPMKRQPSNASGILAAARATALSKQSNGKPTQRVLAQLVRSEDAFTQHAKGDKGYLRAGIGGDLVLEPGCTELVPEEVVVATALVMMKKEQDRLRAVQAVVIVAAIL</sequence>
<feature type="compositionally biased region" description="Low complexity" evidence="1">
    <location>
        <begin position="142"/>
        <end position="158"/>
    </location>
</feature>
<evidence type="ECO:0000313" key="2">
    <source>
        <dbReference type="EMBL" id="KAF2097339.1"/>
    </source>
</evidence>
<organism evidence="2 3">
    <name type="scientific">Rhizodiscina lignyota</name>
    <dbReference type="NCBI Taxonomy" id="1504668"/>
    <lineage>
        <taxon>Eukaryota</taxon>
        <taxon>Fungi</taxon>
        <taxon>Dikarya</taxon>
        <taxon>Ascomycota</taxon>
        <taxon>Pezizomycotina</taxon>
        <taxon>Dothideomycetes</taxon>
        <taxon>Pleosporomycetidae</taxon>
        <taxon>Aulographales</taxon>
        <taxon>Rhizodiscinaceae</taxon>
        <taxon>Rhizodiscina</taxon>
    </lineage>
</organism>
<protein>
    <submittedName>
        <fullName evidence="2">Uncharacterized protein</fullName>
    </submittedName>
</protein>
<accession>A0A9P4IE25</accession>
<dbReference type="Proteomes" id="UP000799772">
    <property type="component" value="Unassembled WGS sequence"/>
</dbReference>
<feature type="compositionally biased region" description="Low complexity" evidence="1">
    <location>
        <begin position="88"/>
        <end position="98"/>
    </location>
</feature>
<proteinExistence type="predicted"/>
<feature type="region of interest" description="Disordered" evidence="1">
    <location>
        <begin position="38"/>
        <end position="178"/>
    </location>
</feature>
<feature type="compositionally biased region" description="Polar residues" evidence="1">
    <location>
        <begin position="74"/>
        <end position="83"/>
    </location>
</feature>
<dbReference type="EMBL" id="ML978128">
    <property type="protein sequence ID" value="KAF2097339.1"/>
    <property type="molecule type" value="Genomic_DNA"/>
</dbReference>
<name>A0A9P4IE25_9PEZI</name>
<dbReference type="OrthoDB" id="5325862at2759"/>
<reference evidence="2" key="1">
    <citation type="journal article" date="2020" name="Stud. Mycol.">
        <title>101 Dothideomycetes genomes: a test case for predicting lifestyles and emergence of pathogens.</title>
        <authorList>
            <person name="Haridas S."/>
            <person name="Albert R."/>
            <person name="Binder M."/>
            <person name="Bloem J."/>
            <person name="Labutti K."/>
            <person name="Salamov A."/>
            <person name="Andreopoulos B."/>
            <person name="Baker S."/>
            <person name="Barry K."/>
            <person name="Bills G."/>
            <person name="Bluhm B."/>
            <person name="Cannon C."/>
            <person name="Castanera R."/>
            <person name="Culley D."/>
            <person name="Daum C."/>
            <person name="Ezra D."/>
            <person name="Gonzalez J."/>
            <person name="Henrissat B."/>
            <person name="Kuo A."/>
            <person name="Liang C."/>
            <person name="Lipzen A."/>
            <person name="Lutzoni F."/>
            <person name="Magnuson J."/>
            <person name="Mondo S."/>
            <person name="Nolan M."/>
            <person name="Ohm R."/>
            <person name="Pangilinan J."/>
            <person name="Park H.-J."/>
            <person name="Ramirez L."/>
            <person name="Alfaro M."/>
            <person name="Sun H."/>
            <person name="Tritt A."/>
            <person name="Yoshinaga Y."/>
            <person name="Zwiers L.-H."/>
            <person name="Turgeon B."/>
            <person name="Goodwin S."/>
            <person name="Spatafora J."/>
            <person name="Crous P."/>
            <person name="Grigoriev I."/>
        </authorList>
    </citation>
    <scope>NUCLEOTIDE SEQUENCE</scope>
    <source>
        <strain evidence="2">CBS 133067</strain>
    </source>
</reference>
<comment type="caution">
    <text evidence="2">The sequence shown here is derived from an EMBL/GenBank/DDBJ whole genome shotgun (WGS) entry which is preliminary data.</text>
</comment>
<evidence type="ECO:0000256" key="1">
    <source>
        <dbReference type="SAM" id="MobiDB-lite"/>
    </source>
</evidence>
<evidence type="ECO:0000313" key="3">
    <source>
        <dbReference type="Proteomes" id="UP000799772"/>
    </source>
</evidence>
<gene>
    <name evidence="2" type="ORF">NA57DRAFT_77592</name>
</gene>